<feature type="transmembrane region" description="Helical" evidence="7">
    <location>
        <begin position="290"/>
        <end position="306"/>
    </location>
</feature>
<dbReference type="Pfam" id="PF07690">
    <property type="entry name" value="MFS_1"/>
    <property type="match status" value="1"/>
</dbReference>
<proteinExistence type="predicted"/>
<dbReference type="InterPro" id="IPR020846">
    <property type="entry name" value="MFS_dom"/>
</dbReference>
<keyword evidence="10" id="KW-1185">Reference proteome</keyword>
<feature type="transmembrane region" description="Helical" evidence="7">
    <location>
        <begin position="171"/>
        <end position="191"/>
    </location>
</feature>
<feature type="domain" description="Major facilitator superfamily (MFS) profile" evidence="8">
    <location>
        <begin position="15"/>
        <end position="400"/>
    </location>
</feature>
<dbReference type="EMBL" id="JBGMEL010000003">
    <property type="protein sequence ID" value="MFA0789819.1"/>
    <property type="molecule type" value="Genomic_DNA"/>
</dbReference>
<dbReference type="PROSITE" id="PS50850">
    <property type="entry name" value="MFS"/>
    <property type="match status" value="1"/>
</dbReference>
<dbReference type="RefSeq" id="WP_371842766.1">
    <property type="nucleotide sequence ID" value="NZ_JBGMEL010000003.1"/>
</dbReference>
<dbReference type="PANTHER" id="PTHR23517:SF2">
    <property type="entry name" value="MULTIDRUG RESISTANCE PROTEIN MDTH"/>
    <property type="match status" value="1"/>
</dbReference>
<organism evidence="9 10">
    <name type="scientific">Microbulbifer echini</name>
    <dbReference type="NCBI Taxonomy" id="1529067"/>
    <lineage>
        <taxon>Bacteria</taxon>
        <taxon>Pseudomonadati</taxon>
        <taxon>Pseudomonadota</taxon>
        <taxon>Gammaproteobacteria</taxon>
        <taxon>Cellvibrionales</taxon>
        <taxon>Microbulbiferaceae</taxon>
        <taxon>Microbulbifer</taxon>
    </lineage>
</organism>
<keyword evidence="2" id="KW-0813">Transport</keyword>
<comment type="subcellular location">
    <subcellularLocation>
        <location evidence="1">Cell membrane</location>
        <topology evidence="1">Multi-pass membrane protein</topology>
    </subcellularLocation>
</comment>
<protein>
    <submittedName>
        <fullName evidence="9">MDR family MFS transporter</fullName>
    </submittedName>
</protein>
<feature type="transmembrane region" description="Helical" evidence="7">
    <location>
        <begin position="221"/>
        <end position="239"/>
    </location>
</feature>
<dbReference type="PROSITE" id="PS00216">
    <property type="entry name" value="SUGAR_TRANSPORT_1"/>
    <property type="match status" value="1"/>
</dbReference>
<comment type="caution">
    <text evidence="9">The sequence shown here is derived from an EMBL/GenBank/DDBJ whole genome shotgun (WGS) entry which is preliminary data.</text>
</comment>
<keyword evidence="6 7" id="KW-0472">Membrane</keyword>
<feature type="transmembrane region" description="Helical" evidence="7">
    <location>
        <begin position="52"/>
        <end position="70"/>
    </location>
</feature>
<dbReference type="InterPro" id="IPR011701">
    <property type="entry name" value="MFS"/>
</dbReference>
<evidence type="ECO:0000256" key="6">
    <source>
        <dbReference type="ARBA" id="ARBA00023136"/>
    </source>
</evidence>
<keyword evidence="3" id="KW-1003">Cell membrane</keyword>
<evidence type="ECO:0000256" key="4">
    <source>
        <dbReference type="ARBA" id="ARBA00022692"/>
    </source>
</evidence>
<feature type="transmembrane region" description="Helical" evidence="7">
    <location>
        <begin position="12"/>
        <end position="32"/>
    </location>
</feature>
<feature type="transmembrane region" description="Helical" evidence="7">
    <location>
        <begin position="377"/>
        <end position="394"/>
    </location>
</feature>
<dbReference type="CDD" id="cd17329">
    <property type="entry name" value="MFS_MdtH_MDR_like"/>
    <property type="match status" value="1"/>
</dbReference>
<evidence type="ECO:0000313" key="10">
    <source>
        <dbReference type="Proteomes" id="UP001569414"/>
    </source>
</evidence>
<evidence type="ECO:0000256" key="5">
    <source>
        <dbReference type="ARBA" id="ARBA00022989"/>
    </source>
</evidence>
<evidence type="ECO:0000256" key="3">
    <source>
        <dbReference type="ARBA" id="ARBA00022475"/>
    </source>
</evidence>
<feature type="transmembrane region" description="Helical" evidence="7">
    <location>
        <begin position="312"/>
        <end position="335"/>
    </location>
</feature>
<feature type="transmembrane region" description="Helical" evidence="7">
    <location>
        <begin position="259"/>
        <end position="278"/>
    </location>
</feature>
<evidence type="ECO:0000256" key="2">
    <source>
        <dbReference type="ARBA" id="ARBA00022448"/>
    </source>
</evidence>
<sequence length="422" mass="46925">MRWRWWQRLRSFPPLVWIVLIGSFFSRGTYFMVWPFLAILLFKKFELGTAEIGLILSASAIGAALLGFFVGALSDRYGRRNILLLGSAINLFSFALLAISQTLPGFILAMTLCSIGRAVWEPPASALIGDVIDNQANRELALQLRYFLINAGAALGPIVGVWAGLSAQQSTFGLTSLSYLLLALAFVWGFAKTEAGLRVKAREDGTVALSNTLSVLRKDHVFMVVIVANILTMFIYAHMDSSLVQYLTRSGAPRLIELISSMIFVNAITIVLLQFPLMQLMRKLEIRERIMIGLVILAAAQVWFALNPMYWFWGWMGATFVLSLAEAILFPTMSVQIDRLAPEHLRGTYFGASSFYALGWALAPLAGGLILESWDGPVLYWCLLVLCGVIFVLYRTTAYLSRPQWPDLKGEAFAPERDAKVT</sequence>
<feature type="transmembrane region" description="Helical" evidence="7">
    <location>
        <begin position="347"/>
        <end position="371"/>
    </location>
</feature>
<reference evidence="9 10" key="1">
    <citation type="submission" date="2024-08" db="EMBL/GenBank/DDBJ databases">
        <authorList>
            <person name="Ishaq N."/>
        </authorList>
    </citation>
    <scope>NUCLEOTIDE SEQUENCE [LARGE SCALE GENOMIC DNA]</scope>
    <source>
        <strain evidence="9 10">JCM 30400</strain>
    </source>
</reference>
<dbReference type="PANTHER" id="PTHR23517">
    <property type="entry name" value="RESISTANCE PROTEIN MDTM, PUTATIVE-RELATED-RELATED"/>
    <property type="match status" value="1"/>
</dbReference>
<dbReference type="Proteomes" id="UP001569414">
    <property type="component" value="Unassembled WGS sequence"/>
</dbReference>
<keyword evidence="5 7" id="KW-1133">Transmembrane helix</keyword>
<evidence type="ECO:0000313" key="9">
    <source>
        <dbReference type="EMBL" id="MFA0789819.1"/>
    </source>
</evidence>
<feature type="transmembrane region" description="Helical" evidence="7">
    <location>
        <begin position="82"/>
        <end position="100"/>
    </location>
</feature>
<evidence type="ECO:0000256" key="7">
    <source>
        <dbReference type="SAM" id="Phobius"/>
    </source>
</evidence>
<dbReference type="SUPFAM" id="SSF103473">
    <property type="entry name" value="MFS general substrate transporter"/>
    <property type="match status" value="1"/>
</dbReference>
<dbReference type="Gene3D" id="1.20.1250.20">
    <property type="entry name" value="MFS general substrate transporter like domains"/>
    <property type="match status" value="1"/>
</dbReference>
<feature type="transmembrane region" description="Helical" evidence="7">
    <location>
        <begin position="106"/>
        <end position="132"/>
    </location>
</feature>
<accession>A0ABV4NJS0</accession>
<name>A0ABV4NJS0_9GAMM</name>
<feature type="transmembrane region" description="Helical" evidence="7">
    <location>
        <begin position="144"/>
        <end position="165"/>
    </location>
</feature>
<evidence type="ECO:0000259" key="8">
    <source>
        <dbReference type="PROSITE" id="PS50850"/>
    </source>
</evidence>
<gene>
    <name evidence="9" type="ORF">ACCI51_04625</name>
</gene>
<dbReference type="InterPro" id="IPR036259">
    <property type="entry name" value="MFS_trans_sf"/>
</dbReference>
<keyword evidence="4 7" id="KW-0812">Transmembrane</keyword>
<evidence type="ECO:0000256" key="1">
    <source>
        <dbReference type="ARBA" id="ARBA00004651"/>
    </source>
</evidence>
<dbReference type="InterPro" id="IPR005829">
    <property type="entry name" value="Sugar_transporter_CS"/>
</dbReference>
<dbReference type="InterPro" id="IPR050171">
    <property type="entry name" value="MFS_Transporters"/>
</dbReference>